<dbReference type="PANTHER" id="PTHR22930:SF85">
    <property type="entry name" value="GH03217P-RELATED"/>
    <property type="match status" value="1"/>
</dbReference>
<evidence type="ECO:0000256" key="2">
    <source>
        <dbReference type="ARBA" id="ARBA00004123"/>
    </source>
</evidence>
<evidence type="ECO:0000256" key="8">
    <source>
        <dbReference type="SAM" id="MobiDB-lite"/>
    </source>
</evidence>
<organism evidence="10 11">
    <name type="scientific">Cylindrotheca closterium</name>
    <dbReference type="NCBI Taxonomy" id="2856"/>
    <lineage>
        <taxon>Eukaryota</taxon>
        <taxon>Sar</taxon>
        <taxon>Stramenopiles</taxon>
        <taxon>Ochrophyta</taxon>
        <taxon>Bacillariophyta</taxon>
        <taxon>Bacillariophyceae</taxon>
        <taxon>Bacillariophycidae</taxon>
        <taxon>Bacillariales</taxon>
        <taxon>Bacillariaceae</taxon>
        <taxon>Cylindrotheca</taxon>
    </lineage>
</organism>
<keyword evidence="7" id="KW-0539">Nucleus</keyword>
<evidence type="ECO:0000256" key="7">
    <source>
        <dbReference type="ARBA" id="ARBA00023242"/>
    </source>
</evidence>
<comment type="caution">
    <text evidence="10">The sequence shown here is derived from an EMBL/GenBank/DDBJ whole genome shotgun (WGS) entry which is preliminary data.</text>
</comment>
<feature type="compositionally biased region" description="Basic and acidic residues" evidence="8">
    <location>
        <begin position="433"/>
        <end position="445"/>
    </location>
</feature>
<comment type="cofactor">
    <cofactor evidence="1">
        <name>a divalent metal cation</name>
        <dbReference type="ChEBI" id="CHEBI:60240"/>
    </cofactor>
</comment>
<name>A0AAD2G8Y6_9STRA</name>
<evidence type="ECO:0000256" key="6">
    <source>
        <dbReference type="ARBA" id="ARBA00022801"/>
    </source>
</evidence>
<feature type="compositionally biased region" description="Acidic residues" evidence="8">
    <location>
        <begin position="452"/>
        <end position="461"/>
    </location>
</feature>
<sequence>MFQDWLPKANNWLPSVGDDSEAKDWLPPVGDVGDDGEASDSMDIIDMPMSSQDALFGFGMYTIPDNVLLEAHMRKKRRRRKAKWVHDRVNWNEHKAAKIYKNEFKAYNRMSEKAFNVLVELLRPSLTMSDTHAMSSTGAHNAISPEVIVSIGLRFMSGEPAKSLADVFVISRPSATRVIDMFLHAVEACKELELRLPSTEEELKKAMEEWNDLSTGTGALWGFIGAIDGWLACTDKPSKGQDLDGNQADYFSGHYHRHRHGLNIQAICDAKLRFIYFTVAAPGSTGDARAFKRCEELLQWITDLPKECFIGGDNAYPLSDSLVVPFSGADRFDEDKRTLNFFLSQLRIRIEMAFGRLTTKWRIFCSNLNFSLEKNIRICNVASRLHNFVIDQQEIEDLGSLEGTETTDQLRTMGGIEQFSDPRSPDNLGFLPNHEHPEQLAERPPQKNQQDEGMDDLMDGAMDDLMEDETSVIYTNLSRRDSILDYIQDLELERPDKNRSRNDN</sequence>
<keyword evidence="5" id="KW-0479">Metal-binding</keyword>
<evidence type="ECO:0000256" key="4">
    <source>
        <dbReference type="ARBA" id="ARBA00022722"/>
    </source>
</evidence>
<dbReference type="GO" id="GO:0046872">
    <property type="term" value="F:metal ion binding"/>
    <property type="evidence" value="ECO:0007669"/>
    <property type="project" value="UniProtKB-KW"/>
</dbReference>
<reference evidence="10" key="1">
    <citation type="submission" date="2023-08" db="EMBL/GenBank/DDBJ databases">
        <authorList>
            <person name="Audoor S."/>
            <person name="Bilcke G."/>
        </authorList>
    </citation>
    <scope>NUCLEOTIDE SEQUENCE</scope>
</reference>
<accession>A0AAD2G8Y6</accession>
<evidence type="ECO:0000259" key="9">
    <source>
        <dbReference type="Pfam" id="PF13359"/>
    </source>
</evidence>
<protein>
    <recommendedName>
        <fullName evidence="9">DDE Tnp4 domain-containing protein</fullName>
    </recommendedName>
</protein>
<gene>
    <name evidence="10" type="ORF">CYCCA115_LOCUS21648</name>
</gene>
<dbReference type="EMBL" id="CAKOGP040002248">
    <property type="protein sequence ID" value="CAJ1966064.1"/>
    <property type="molecule type" value="Genomic_DNA"/>
</dbReference>
<dbReference type="PANTHER" id="PTHR22930">
    <property type="match status" value="1"/>
</dbReference>
<comment type="subcellular location">
    <subcellularLocation>
        <location evidence="2">Nucleus</location>
    </subcellularLocation>
</comment>
<comment type="similarity">
    <text evidence="3">Belongs to the HARBI1 family.</text>
</comment>
<proteinExistence type="inferred from homology"/>
<evidence type="ECO:0000256" key="3">
    <source>
        <dbReference type="ARBA" id="ARBA00006958"/>
    </source>
</evidence>
<feature type="domain" description="DDE Tnp4" evidence="9">
    <location>
        <begin position="227"/>
        <end position="387"/>
    </location>
</feature>
<keyword evidence="11" id="KW-1185">Reference proteome</keyword>
<evidence type="ECO:0000313" key="11">
    <source>
        <dbReference type="Proteomes" id="UP001295423"/>
    </source>
</evidence>
<dbReference type="GO" id="GO:0016787">
    <property type="term" value="F:hydrolase activity"/>
    <property type="evidence" value="ECO:0007669"/>
    <property type="project" value="UniProtKB-KW"/>
</dbReference>
<feature type="region of interest" description="Disordered" evidence="8">
    <location>
        <begin position="416"/>
        <end position="461"/>
    </location>
</feature>
<dbReference type="GO" id="GO:0005634">
    <property type="term" value="C:nucleus"/>
    <property type="evidence" value="ECO:0007669"/>
    <property type="project" value="UniProtKB-SubCell"/>
</dbReference>
<dbReference type="AlphaFoldDB" id="A0AAD2G8Y6"/>
<evidence type="ECO:0000256" key="5">
    <source>
        <dbReference type="ARBA" id="ARBA00022723"/>
    </source>
</evidence>
<dbReference type="GO" id="GO:0004518">
    <property type="term" value="F:nuclease activity"/>
    <property type="evidence" value="ECO:0007669"/>
    <property type="project" value="UniProtKB-KW"/>
</dbReference>
<dbReference type="Pfam" id="PF13359">
    <property type="entry name" value="DDE_Tnp_4"/>
    <property type="match status" value="1"/>
</dbReference>
<dbReference type="InterPro" id="IPR045249">
    <property type="entry name" value="HARBI1-like"/>
</dbReference>
<evidence type="ECO:0000313" key="10">
    <source>
        <dbReference type="EMBL" id="CAJ1966064.1"/>
    </source>
</evidence>
<dbReference type="Proteomes" id="UP001295423">
    <property type="component" value="Unassembled WGS sequence"/>
</dbReference>
<keyword evidence="4" id="KW-0540">Nuclease</keyword>
<dbReference type="InterPro" id="IPR027806">
    <property type="entry name" value="HARBI1_dom"/>
</dbReference>
<keyword evidence="6" id="KW-0378">Hydrolase</keyword>
<evidence type="ECO:0000256" key="1">
    <source>
        <dbReference type="ARBA" id="ARBA00001968"/>
    </source>
</evidence>